<dbReference type="AlphaFoldDB" id="A0A2N6QPK1"/>
<accession>A0A2N6QPK1</accession>
<dbReference type="EMBL" id="PNGJ01000007">
    <property type="protein sequence ID" value="PMC23601.1"/>
    <property type="molecule type" value="Genomic_DNA"/>
</dbReference>
<dbReference type="RefSeq" id="WP_102697597.1">
    <property type="nucleotide sequence ID" value="NZ_PNGJ01000007.1"/>
</dbReference>
<dbReference type="Proteomes" id="UP000235564">
    <property type="component" value="Unassembled WGS sequence"/>
</dbReference>
<organism evidence="1 2">
    <name type="scientific">Hoylesella buccalis</name>
    <dbReference type="NCBI Taxonomy" id="28127"/>
    <lineage>
        <taxon>Bacteria</taxon>
        <taxon>Pseudomonadati</taxon>
        <taxon>Bacteroidota</taxon>
        <taxon>Bacteroidia</taxon>
        <taxon>Bacteroidales</taxon>
        <taxon>Prevotellaceae</taxon>
        <taxon>Hoylesella</taxon>
    </lineage>
</organism>
<sequence>MIILNKKMMPILKGQPISNRLSKGLADLLKEGITVNGQCIFFKRFYVNNPHITLDLFDDMTAYECFLNNVHIEDFCRKDIVSNAFIFADRLENILKEMKCGYEIILTIQRKSCVLTFHSLHESEADWMDLCKIDDYKCGIALFRSQV</sequence>
<reference evidence="1 2" key="1">
    <citation type="submission" date="2017-09" db="EMBL/GenBank/DDBJ databases">
        <title>Bacterial strain isolated from the female urinary microbiota.</title>
        <authorList>
            <person name="Thomas-White K."/>
            <person name="Kumar N."/>
            <person name="Forster S."/>
            <person name="Putonti C."/>
            <person name="Lawley T."/>
            <person name="Wolfe A.J."/>
        </authorList>
    </citation>
    <scope>NUCLEOTIDE SEQUENCE [LARGE SCALE GENOMIC DNA]</scope>
    <source>
        <strain evidence="1 2">UMB0536</strain>
    </source>
</reference>
<gene>
    <name evidence="1" type="ORF">CJ231_08605</name>
</gene>
<proteinExistence type="predicted"/>
<name>A0A2N6QPK1_9BACT</name>
<comment type="caution">
    <text evidence="1">The sequence shown here is derived from an EMBL/GenBank/DDBJ whole genome shotgun (WGS) entry which is preliminary data.</text>
</comment>
<protein>
    <submittedName>
        <fullName evidence="1">Uncharacterized protein</fullName>
    </submittedName>
</protein>
<evidence type="ECO:0000313" key="1">
    <source>
        <dbReference type="EMBL" id="PMC23601.1"/>
    </source>
</evidence>
<evidence type="ECO:0000313" key="2">
    <source>
        <dbReference type="Proteomes" id="UP000235564"/>
    </source>
</evidence>
<dbReference type="OrthoDB" id="1075158at2"/>